<dbReference type="InterPro" id="IPR002104">
    <property type="entry name" value="Integrase_catalytic"/>
</dbReference>
<dbReference type="PROSITE" id="PS51898">
    <property type="entry name" value="TYR_RECOMBINASE"/>
    <property type="match status" value="1"/>
</dbReference>
<feature type="domain" description="Tyr recombinase" evidence="3">
    <location>
        <begin position="470"/>
        <end position="696"/>
    </location>
</feature>
<evidence type="ECO:0000259" key="3">
    <source>
        <dbReference type="PROSITE" id="PS51898"/>
    </source>
</evidence>
<gene>
    <name evidence="4" type="ORF">QP939_20980</name>
</gene>
<evidence type="ECO:0000313" key="4">
    <source>
        <dbReference type="EMBL" id="WIV60898.1"/>
    </source>
</evidence>
<dbReference type="RefSeq" id="WP_285458492.1">
    <property type="nucleotide sequence ID" value="NZ_CP127173.1"/>
</dbReference>
<feature type="compositionally biased region" description="Acidic residues" evidence="2">
    <location>
        <begin position="1"/>
        <end position="10"/>
    </location>
</feature>
<keyword evidence="1" id="KW-0233">DNA recombination</keyword>
<reference evidence="4 5" key="1">
    <citation type="submission" date="2023-06" db="EMBL/GenBank/DDBJ databases">
        <authorList>
            <person name="Oyuntsetseg B."/>
            <person name="Kim S.B."/>
        </authorList>
    </citation>
    <scope>NUCLEOTIDE SEQUENCE [LARGE SCALE GENOMIC DNA]</scope>
    <source>
        <strain evidence="4 5">2-2</strain>
    </source>
</reference>
<organism evidence="4 5">
    <name type="scientific">Amycolatopsis nalaikhensis</name>
    <dbReference type="NCBI Taxonomy" id="715472"/>
    <lineage>
        <taxon>Bacteria</taxon>
        <taxon>Bacillati</taxon>
        <taxon>Actinomycetota</taxon>
        <taxon>Actinomycetes</taxon>
        <taxon>Pseudonocardiales</taxon>
        <taxon>Pseudonocardiaceae</taxon>
        <taxon>Amycolatopsis</taxon>
    </lineage>
</organism>
<dbReference type="CDD" id="cd00397">
    <property type="entry name" value="DNA_BRE_C"/>
    <property type="match status" value="1"/>
</dbReference>
<accession>A0ABY8XZ53</accession>
<dbReference type="Proteomes" id="UP001227101">
    <property type="component" value="Chromosome"/>
</dbReference>
<dbReference type="Pfam" id="PF00589">
    <property type="entry name" value="Phage_integrase"/>
    <property type="match status" value="1"/>
</dbReference>
<feature type="region of interest" description="Disordered" evidence="2">
    <location>
        <begin position="1"/>
        <end position="25"/>
    </location>
</feature>
<sequence length="822" mass="91429">MTSIAADDDQLPLQTHTDGTLDGHSVGEGAAYVQMLRRRFPPRPAATSWVQTTWSREEILDLLASPTFRTSNRITQRARLLGARRLLDWLAIHPGNTWQQRWLASGQHDLSGGDWARLPSDWLAAQGDDGAANLGVLASGMRMLVCAEVIRPAAAWVITRRSSHLTAGMAQYRDPAGFAALDRLITADPAISRDNANLAKSRVAFILATKGGRISDVTVGDCVELYDTNPGAQRVKRYGRTLYYTLLHRMGVFSADAPSTLDELFCGRRRGQLSVRELVDRHNLQCAPIPDLLVDYLTERRPAIDYATLTNHAHMLAGLFWGDLERHHPGIASLHLPSEVTTAWKTRLRTGMPEAGDPATGTEKSIGRHKVARVLLAVRAFYLDIAQWALEEPARWGPWAAPCPIKAVEARAKKEQQATKARMDQRTRERLPVLPILQRTAAERWKSMAARLEAACNTPPGQTFEFGGDVFRRPLPGAAKQHAMVWAEHATTGLRRNLTLEDRDAFWAWAAIEVLSRTGIRIEELLELSHQAITSYRLPSTGELVPLLQIVPSKTDAERLLLVDPELADVLSTIICRIRKPGGTVPLVPAYDSYELTWTPPMGLLFQRNVAGQNRAFTAAGIREAIKQTLEATGLTDTAGDPLHFTPHDFRRIFVTDAIINGLPPHIAQVICGHKKIDTTMGYKATYPTEAIETHRAFIARRRAARPSEEYRTPTDNEWDSFLAQFEKRKVSVGTCGRAFNTPCIHEHACVRCSLLRPAPAQRHRLLEIRHNLEARIIEAKREGWLGEVEGLQVSLTGAKNKISQLDQTLARRATSVELGMP</sequence>
<dbReference type="Gene3D" id="1.10.443.10">
    <property type="entry name" value="Intergrase catalytic core"/>
    <property type="match status" value="1"/>
</dbReference>
<protein>
    <submittedName>
        <fullName evidence="4">Site-specific integrase</fullName>
    </submittedName>
</protein>
<dbReference type="SUPFAM" id="SSF56349">
    <property type="entry name" value="DNA breaking-rejoining enzymes"/>
    <property type="match status" value="1"/>
</dbReference>
<evidence type="ECO:0000256" key="2">
    <source>
        <dbReference type="SAM" id="MobiDB-lite"/>
    </source>
</evidence>
<keyword evidence="5" id="KW-1185">Reference proteome</keyword>
<name>A0ABY8XZ53_9PSEU</name>
<evidence type="ECO:0000256" key="1">
    <source>
        <dbReference type="ARBA" id="ARBA00023172"/>
    </source>
</evidence>
<evidence type="ECO:0000313" key="5">
    <source>
        <dbReference type="Proteomes" id="UP001227101"/>
    </source>
</evidence>
<proteinExistence type="predicted"/>
<dbReference type="EMBL" id="CP127173">
    <property type="protein sequence ID" value="WIV60898.1"/>
    <property type="molecule type" value="Genomic_DNA"/>
</dbReference>
<dbReference type="InterPro" id="IPR011010">
    <property type="entry name" value="DNA_brk_join_enz"/>
</dbReference>
<dbReference type="InterPro" id="IPR013762">
    <property type="entry name" value="Integrase-like_cat_sf"/>
</dbReference>